<reference evidence="3 4" key="1">
    <citation type="submission" date="2021-03" db="EMBL/GenBank/DDBJ databases">
        <title>Flavobacterium Flabelliformis Sp. Nov. And Flavobacterium Geliluteum Sp. Nov., Two Novel Multidrug Resistant Psychrophilic Species Isolated From Antarctica.</title>
        <authorList>
            <person name="Kralova S."/>
            <person name="Busse H.J."/>
            <person name="Bezdicek M."/>
            <person name="Nykrynova M."/>
            <person name="Kroupova E."/>
            <person name="Krsek D."/>
            <person name="Sedlacek I."/>
        </authorList>
    </citation>
    <scope>NUCLEOTIDE SEQUENCE [LARGE SCALE GENOMIC DNA]</scope>
    <source>
        <strain evidence="3 4">P7388</strain>
    </source>
</reference>
<evidence type="ECO:0000313" key="3">
    <source>
        <dbReference type="EMBL" id="MBP4137658.1"/>
    </source>
</evidence>
<name>A0A940X595_9FLAO</name>
<dbReference type="InterPro" id="IPR022532">
    <property type="entry name" value="DUF3696"/>
</dbReference>
<accession>A0A940X595</accession>
<dbReference type="EMBL" id="JAGFBV010000007">
    <property type="protein sequence ID" value="MBP4137658.1"/>
    <property type="molecule type" value="Genomic_DNA"/>
</dbReference>
<dbReference type="Pfam" id="PF13175">
    <property type="entry name" value="AAA_15"/>
    <property type="match status" value="2"/>
</dbReference>
<feature type="domain" description="Endonuclease GajA/Old nuclease/RecF-like AAA" evidence="2">
    <location>
        <begin position="184"/>
        <end position="300"/>
    </location>
</feature>
<dbReference type="AlphaFoldDB" id="A0A940X595"/>
<dbReference type="Pfam" id="PF12476">
    <property type="entry name" value="DUF3696"/>
    <property type="match status" value="1"/>
</dbReference>
<comment type="caution">
    <text evidence="3">The sequence shown here is derived from an EMBL/GenBank/DDBJ whole genome shotgun (WGS) entry which is preliminary data.</text>
</comment>
<dbReference type="RefSeq" id="WP_210665692.1">
    <property type="nucleotide sequence ID" value="NZ_JAGFBV010000007.1"/>
</dbReference>
<protein>
    <submittedName>
        <fullName evidence="3">DUF3696 domain-containing protein</fullName>
    </submittedName>
</protein>
<evidence type="ECO:0000259" key="2">
    <source>
        <dbReference type="Pfam" id="PF13175"/>
    </source>
</evidence>
<dbReference type="PANTHER" id="PTHR43581">
    <property type="entry name" value="ATP/GTP PHOSPHATASE"/>
    <property type="match status" value="1"/>
</dbReference>
<evidence type="ECO:0000259" key="1">
    <source>
        <dbReference type="Pfam" id="PF12476"/>
    </source>
</evidence>
<proteinExistence type="predicted"/>
<sequence length="377" mass="43163">MINKISFKNYKLFKEKQTLELKPITILIGKNNTGKSAVLKLPVLISNSLEGLPINWKYKIGEDSINSIELGTDFKDLVYNRNEKSFIEFSVSNQKDRIDIALNKEDGILEYKLNNIDIDVSSDFKGFLLDGKKTENLNLIIDYLGAIRAEPESDYIFSNDNYKKIGIKGQNAYPILINDFINTSQIINKVSNWYKNNFENWQLKVIETKIVTETKYEIAISNSVLNSINIKQTGQGIHQLLPLIVRTYMEDLEPTLIIIEEPETHLHPAAHGNLAERFVDSFLEDNNKNYLIETHSQNFVLRMRRLIAEGILKADQLAIYYVDFNEELNESTLESIKIDDGGGVEKWPDGIFSETTIETRAIYNAQINDIKNVGRNS</sequence>
<dbReference type="PIRSF" id="PIRSF034888">
    <property type="entry name" value="P-loop_UCP034888"/>
    <property type="match status" value="1"/>
</dbReference>
<dbReference type="InterPro" id="IPR027417">
    <property type="entry name" value="P-loop_NTPase"/>
</dbReference>
<organism evidence="3 4">
    <name type="scientific">Flavobacterium geliluteum</name>
    <dbReference type="NCBI Taxonomy" id="2816120"/>
    <lineage>
        <taxon>Bacteria</taxon>
        <taxon>Pseudomonadati</taxon>
        <taxon>Bacteroidota</taxon>
        <taxon>Flavobacteriia</taxon>
        <taxon>Flavobacteriales</taxon>
        <taxon>Flavobacteriaceae</taxon>
        <taxon>Flavobacterium</taxon>
    </lineage>
</organism>
<feature type="domain" description="Endonuclease GajA/Old nuclease/RecF-like AAA" evidence="2">
    <location>
        <begin position="1"/>
        <end position="168"/>
    </location>
</feature>
<gene>
    <name evidence="3" type="ORF">J3495_06120</name>
</gene>
<dbReference type="SUPFAM" id="SSF52540">
    <property type="entry name" value="P-loop containing nucleoside triphosphate hydrolases"/>
    <property type="match status" value="1"/>
</dbReference>
<dbReference type="Proteomes" id="UP000675047">
    <property type="component" value="Unassembled WGS sequence"/>
</dbReference>
<keyword evidence="4" id="KW-1185">Reference proteome</keyword>
<dbReference type="Gene3D" id="3.40.50.300">
    <property type="entry name" value="P-loop containing nucleotide triphosphate hydrolases"/>
    <property type="match status" value="1"/>
</dbReference>
<dbReference type="InterPro" id="IPR041685">
    <property type="entry name" value="AAA_GajA/Old/RecF-like"/>
</dbReference>
<dbReference type="PANTHER" id="PTHR43581:SF4">
    <property type="entry name" value="ATP_GTP PHOSPHATASE"/>
    <property type="match status" value="1"/>
</dbReference>
<feature type="domain" description="DUF3696" evidence="1">
    <location>
        <begin position="313"/>
        <end position="360"/>
    </location>
</feature>
<dbReference type="InterPro" id="IPR051396">
    <property type="entry name" value="Bact_Antivir_Def_Nuclease"/>
</dbReference>
<dbReference type="InterPro" id="IPR014592">
    <property type="entry name" value="P-loop_UCP034888"/>
</dbReference>
<evidence type="ECO:0000313" key="4">
    <source>
        <dbReference type="Proteomes" id="UP000675047"/>
    </source>
</evidence>